<evidence type="ECO:0000256" key="1">
    <source>
        <dbReference type="SAM" id="MobiDB-lite"/>
    </source>
</evidence>
<reference evidence="3" key="1">
    <citation type="journal article" date="2017" name="Nat. Commun.">
        <title>The asparagus genome sheds light on the origin and evolution of a young Y chromosome.</title>
        <authorList>
            <person name="Harkess A."/>
            <person name="Zhou J."/>
            <person name="Xu C."/>
            <person name="Bowers J.E."/>
            <person name="Van der Hulst R."/>
            <person name="Ayyampalayam S."/>
            <person name="Mercati F."/>
            <person name="Riccardi P."/>
            <person name="McKain M.R."/>
            <person name="Kakrana A."/>
            <person name="Tang H."/>
            <person name="Ray J."/>
            <person name="Groenendijk J."/>
            <person name="Arikit S."/>
            <person name="Mathioni S.M."/>
            <person name="Nakano M."/>
            <person name="Shan H."/>
            <person name="Telgmann-Rauber A."/>
            <person name="Kanno A."/>
            <person name="Yue Z."/>
            <person name="Chen H."/>
            <person name="Li W."/>
            <person name="Chen Y."/>
            <person name="Xu X."/>
            <person name="Zhang Y."/>
            <person name="Luo S."/>
            <person name="Chen H."/>
            <person name="Gao J."/>
            <person name="Mao Z."/>
            <person name="Pires J.C."/>
            <person name="Luo M."/>
            <person name="Kudrna D."/>
            <person name="Wing R.A."/>
            <person name="Meyers B.C."/>
            <person name="Yi K."/>
            <person name="Kong H."/>
            <person name="Lavrijsen P."/>
            <person name="Sunseri F."/>
            <person name="Falavigna A."/>
            <person name="Ye Y."/>
            <person name="Leebens-Mack J.H."/>
            <person name="Chen G."/>
        </authorList>
    </citation>
    <scope>NUCLEOTIDE SEQUENCE [LARGE SCALE GENOMIC DNA]</scope>
    <source>
        <strain evidence="3">cv. DH0086</strain>
    </source>
</reference>
<gene>
    <name evidence="2" type="ORF">A4U43_C10F13180</name>
</gene>
<dbReference type="AlphaFoldDB" id="A0A5P1E734"/>
<dbReference type="Gramene" id="ONK56806">
    <property type="protein sequence ID" value="ONK56806"/>
    <property type="gene ID" value="A4U43_C10F13180"/>
</dbReference>
<feature type="region of interest" description="Disordered" evidence="1">
    <location>
        <begin position="1"/>
        <end position="22"/>
    </location>
</feature>
<protein>
    <submittedName>
        <fullName evidence="2">Uncharacterized protein</fullName>
    </submittedName>
</protein>
<dbReference type="EMBL" id="CM007390">
    <property type="protein sequence ID" value="ONK56806.1"/>
    <property type="molecule type" value="Genomic_DNA"/>
</dbReference>
<accession>A0A5P1E734</accession>
<proteinExistence type="predicted"/>
<evidence type="ECO:0000313" key="3">
    <source>
        <dbReference type="Proteomes" id="UP000243459"/>
    </source>
</evidence>
<sequence>MAPRKALATQEKRTTSSSAASDITVATAGASGILHAHSGDECHRSDEEVVKKARHEEVASDIEIGGGQAIESSLPTSTALMAPTLSTSEALVMTLDAEQQVSVHHDQSIVSDGNHPFIPHLIIKLKPIASCSFRLNVGAMNTAIHIPFDEEEEEEEPLDYLGDMTYEAVGE</sequence>
<name>A0A5P1E734_ASPOF</name>
<organism evidence="2 3">
    <name type="scientific">Asparagus officinalis</name>
    <name type="common">Garden asparagus</name>
    <dbReference type="NCBI Taxonomy" id="4686"/>
    <lineage>
        <taxon>Eukaryota</taxon>
        <taxon>Viridiplantae</taxon>
        <taxon>Streptophyta</taxon>
        <taxon>Embryophyta</taxon>
        <taxon>Tracheophyta</taxon>
        <taxon>Spermatophyta</taxon>
        <taxon>Magnoliopsida</taxon>
        <taxon>Liliopsida</taxon>
        <taxon>Asparagales</taxon>
        <taxon>Asparagaceae</taxon>
        <taxon>Asparagoideae</taxon>
        <taxon>Asparagus</taxon>
    </lineage>
</organism>
<evidence type="ECO:0000313" key="2">
    <source>
        <dbReference type="EMBL" id="ONK56806.1"/>
    </source>
</evidence>
<keyword evidence="3" id="KW-1185">Reference proteome</keyword>
<dbReference type="Proteomes" id="UP000243459">
    <property type="component" value="Chromosome 10"/>
</dbReference>